<reference evidence="1 2" key="1">
    <citation type="submission" date="2018-04" db="EMBL/GenBank/DDBJ databases">
        <title>Genomic Encyclopedia of Archaeal and Bacterial Type Strains, Phase II (KMG-II): from individual species to whole genera.</title>
        <authorList>
            <person name="Goeker M."/>
        </authorList>
    </citation>
    <scope>NUCLEOTIDE SEQUENCE [LARGE SCALE GENOMIC DNA]</scope>
    <source>
        <strain evidence="1 2">DSM 100162</strain>
    </source>
</reference>
<protein>
    <submittedName>
        <fullName evidence="1">Uncharacterized protein DUF3703</fullName>
    </submittedName>
</protein>
<dbReference type="InterPro" id="IPR022172">
    <property type="entry name" value="DUF3703"/>
</dbReference>
<comment type="caution">
    <text evidence="1">The sequence shown here is derived from an EMBL/GenBank/DDBJ whole genome shotgun (WGS) entry which is preliminary data.</text>
</comment>
<gene>
    <name evidence="1" type="ORF">C8N40_11388</name>
</gene>
<name>A0A2T5Y9X3_9BACT</name>
<evidence type="ECO:0000313" key="2">
    <source>
        <dbReference type="Proteomes" id="UP000244225"/>
    </source>
</evidence>
<keyword evidence="2" id="KW-1185">Reference proteome</keyword>
<proteinExistence type="predicted"/>
<dbReference type="AlphaFoldDB" id="A0A2T5Y9X3"/>
<dbReference type="EMBL" id="QBKI01000013">
    <property type="protein sequence ID" value="PTX13166.1"/>
    <property type="molecule type" value="Genomic_DNA"/>
</dbReference>
<dbReference type="Proteomes" id="UP000244225">
    <property type="component" value="Unassembled WGS sequence"/>
</dbReference>
<organism evidence="1 2">
    <name type="scientific">Pontibacter mucosus</name>
    <dbReference type="NCBI Taxonomy" id="1649266"/>
    <lineage>
        <taxon>Bacteria</taxon>
        <taxon>Pseudomonadati</taxon>
        <taxon>Bacteroidota</taxon>
        <taxon>Cytophagia</taxon>
        <taxon>Cytophagales</taxon>
        <taxon>Hymenobacteraceae</taxon>
        <taxon>Pontibacter</taxon>
    </lineage>
</organism>
<sequence length="141" mass="16291">MQCNCRRLGSTFVKENKRRTMKFNWSMPTPLRAYYRQELTSYRTLWQQGLAAEAWRHLERAHILGQPYPIEHTAVHWYMLLFGFKTKNAKEIVGQFPRLLVGGVKSWAGMIPVGNTGGANVPPLRPMPIPDELQLIIQNAR</sequence>
<evidence type="ECO:0000313" key="1">
    <source>
        <dbReference type="EMBL" id="PTX13166.1"/>
    </source>
</evidence>
<accession>A0A2T5Y9X3</accession>
<dbReference type="Pfam" id="PF12487">
    <property type="entry name" value="DUF3703"/>
    <property type="match status" value="1"/>
</dbReference>